<dbReference type="PANTHER" id="PTHR31279:SF58">
    <property type="entry name" value="PROTEIN EXORDIUM-LIKE 2"/>
    <property type="match status" value="1"/>
</dbReference>
<dbReference type="PANTHER" id="PTHR31279">
    <property type="entry name" value="PROTEIN EXORDIUM-LIKE 5"/>
    <property type="match status" value="1"/>
</dbReference>
<evidence type="ECO:0000313" key="6">
    <source>
        <dbReference type="Proteomes" id="UP000825935"/>
    </source>
</evidence>
<accession>A0A8T2QHK5</accession>
<name>A0A8T2QHK5_CERRI</name>
<evidence type="ECO:0000256" key="3">
    <source>
        <dbReference type="ARBA" id="ARBA00022729"/>
    </source>
</evidence>
<keyword evidence="3" id="KW-0732">Signal</keyword>
<dbReference type="OrthoDB" id="2017091at2759"/>
<dbReference type="InterPro" id="IPR006766">
    <property type="entry name" value="EXORDIUM-like"/>
</dbReference>
<dbReference type="EMBL" id="CM035440">
    <property type="protein sequence ID" value="KAH7282681.1"/>
    <property type="molecule type" value="Genomic_DNA"/>
</dbReference>
<comment type="similarity">
    <text evidence="4">Belongs to the EXORDIUM family.</text>
</comment>
<organism evidence="5 6">
    <name type="scientific">Ceratopteris richardii</name>
    <name type="common">Triangle waterfern</name>
    <dbReference type="NCBI Taxonomy" id="49495"/>
    <lineage>
        <taxon>Eukaryota</taxon>
        <taxon>Viridiplantae</taxon>
        <taxon>Streptophyta</taxon>
        <taxon>Embryophyta</taxon>
        <taxon>Tracheophyta</taxon>
        <taxon>Polypodiopsida</taxon>
        <taxon>Polypodiidae</taxon>
        <taxon>Polypodiales</taxon>
        <taxon>Pteridineae</taxon>
        <taxon>Pteridaceae</taxon>
        <taxon>Parkerioideae</taxon>
        <taxon>Ceratopteris</taxon>
    </lineage>
</organism>
<keyword evidence="2" id="KW-0964">Secreted</keyword>
<evidence type="ECO:0008006" key="7">
    <source>
        <dbReference type="Google" id="ProtNLM"/>
    </source>
</evidence>
<dbReference type="OMA" id="HIAYMLA"/>
<comment type="subcellular location">
    <subcellularLocation>
        <location evidence="1">Secreted</location>
    </subcellularLocation>
</comment>
<proteinExistence type="inferred from homology"/>
<evidence type="ECO:0000256" key="2">
    <source>
        <dbReference type="ARBA" id="ARBA00022525"/>
    </source>
</evidence>
<evidence type="ECO:0000256" key="1">
    <source>
        <dbReference type="ARBA" id="ARBA00004613"/>
    </source>
</evidence>
<reference evidence="5" key="1">
    <citation type="submission" date="2021-08" db="EMBL/GenBank/DDBJ databases">
        <title>WGS assembly of Ceratopteris richardii.</title>
        <authorList>
            <person name="Marchant D.B."/>
            <person name="Chen G."/>
            <person name="Jenkins J."/>
            <person name="Shu S."/>
            <person name="Leebens-Mack J."/>
            <person name="Grimwood J."/>
            <person name="Schmutz J."/>
            <person name="Soltis P."/>
            <person name="Soltis D."/>
            <person name="Chen Z.-H."/>
        </authorList>
    </citation>
    <scope>NUCLEOTIDE SEQUENCE</scope>
    <source>
        <strain evidence="5">Whitten #5841</strain>
        <tissue evidence="5">Leaf</tissue>
    </source>
</reference>
<dbReference type="Pfam" id="PF04674">
    <property type="entry name" value="Phi_1"/>
    <property type="match status" value="1"/>
</dbReference>
<dbReference type="AlphaFoldDB" id="A0A8T2QHK5"/>
<dbReference type="Proteomes" id="UP000825935">
    <property type="component" value="Chromosome 35"/>
</dbReference>
<protein>
    <recommendedName>
        <fullName evidence="7">Protein EXORDIUM-like 2</fullName>
    </recommendedName>
</protein>
<evidence type="ECO:0000256" key="4">
    <source>
        <dbReference type="ARBA" id="ARBA00023591"/>
    </source>
</evidence>
<sequence>MAFRGFGLCYILIVAIYIPIFTSDARRLMRAPTARMLSLVPTPQPLLSYHGGPLVTAKHVRLHLLWYGTFSSAQQAAVTDFIGSLQAKFTSETGKEITTVRRWWATARKYKDAAGIPAAARVSLGMVFTDTSYSRGKNITNADMASMVEERYRAYKKTRNSSMYVVMTADDVLVEDFCLNSCGTHEAAMGGKMPFLWVGNAAKQCPGLCAWPFAVELYGPPGPALTPPSGEAATDGMIINLATLLAGAVTNPFASGYFQGDATVPLEAGSACQGQFGPGSYPGYAGHLLTESSSGASYNAIGVNGRRFLLPALWDPSIRLCRTL</sequence>
<comment type="caution">
    <text evidence="5">The sequence shown here is derived from an EMBL/GenBank/DDBJ whole genome shotgun (WGS) entry which is preliminary data.</text>
</comment>
<gene>
    <name evidence="5" type="ORF">KP509_35G043400</name>
</gene>
<keyword evidence="6" id="KW-1185">Reference proteome</keyword>
<evidence type="ECO:0000313" key="5">
    <source>
        <dbReference type="EMBL" id="KAH7282681.1"/>
    </source>
</evidence>
<dbReference type="GO" id="GO:0005576">
    <property type="term" value="C:extracellular region"/>
    <property type="evidence" value="ECO:0007669"/>
    <property type="project" value="UniProtKB-SubCell"/>
</dbReference>